<accession>A0A918JWP9</accession>
<evidence type="ECO:0000313" key="2">
    <source>
        <dbReference type="Proteomes" id="UP000601108"/>
    </source>
</evidence>
<protein>
    <submittedName>
        <fullName evidence="1">Uncharacterized protein</fullName>
    </submittedName>
</protein>
<dbReference type="EMBL" id="BMWS01000008">
    <property type="protein sequence ID" value="GGX14457.1"/>
    <property type="molecule type" value="Genomic_DNA"/>
</dbReference>
<evidence type="ECO:0000313" key="1">
    <source>
        <dbReference type="EMBL" id="GGX14457.1"/>
    </source>
</evidence>
<proteinExistence type="predicted"/>
<comment type="caution">
    <text evidence="1">The sequence shown here is derived from an EMBL/GenBank/DDBJ whole genome shotgun (WGS) entry which is preliminary data.</text>
</comment>
<organism evidence="1 2">
    <name type="scientific">Aquimarina muelleri</name>
    <dbReference type="NCBI Taxonomy" id="279356"/>
    <lineage>
        <taxon>Bacteria</taxon>
        <taxon>Pseudomonadati</taxon>
        <taxon>Bacteroidota</taxon>
        <taxon>Flavobacteriia</taxon>
        <taxon>Flavobacteriales</taxon>
        <taxon>Flavobacteriaceae</taxon>
        <taxon>Aquimarina</taxon>
    </lineage>
</organism>
<gene>
    <name evidence="1" type="ORF">GCM10007384_15040</name>
</gene>
<dbReference type="Proteomes" id="UP000601108">
    <property type="component" value="Unassembled WGS sequence"/>
</dbReference>
<dbReference type="AlphaFoldDB" id="A0A918JWP9"/>
<sequence length="103" mass="12059">MLKSFLFLSSVLYTIFGVAQKSLLNQLQLPKKAIDAYLLLYYMLLHKNVIELIHKYALPIQNITIHILQKIKNPEFLVLNNKYFDIPLSYRTKITNSTIINAY</sequence>
<reference evidence="1 2" key="1">
    <citation type="journal article" date="2014" name="Int. J. Syst. Evol. Microbiol.">
        <title>Complete genome sequence of Corynebacterium casei LMG S-19264T (=DSM 44701T), isolated from a smear-ripened cheese.</title>
        <authorList>
            <consortium name="US DOE Joint Genome Institute (JGI-PGF)"/>
            <person name="Walter F."/>
            <person name="Albersmeier A."/>
            <person name="Kalinowski J."/>
            <person name="Ruckert C."/>
        </authorList>
    </citation>
    <scope>NUCLEOTIDE SEQUENCE [LARGE SCALE GENOMIC DNA]</scope>
    <source>
        <strain evidence="1 2">KCTC 12285</strain>
    </source>
</reference>
<keyword evidence="2" id="KW-1185">Reference proteome</keyword>
<name>A0A918JWP9_9FLAO</name>